<organism evidence="1 3">
    <name type="scientific">Rotaria magnacalcarata</name>
    <dbReference type="NCBI Taxonomy" id="392030"/>
    <lineage>
        <taxon>Eukaryota</taxon>
        <taxon>Metazoa</taxon>
        <taxon>Spiralia</taxon>
        <taxon>Gnathifera</taxon>
        <taxon>Rotifera</taxon>
        <taxon>Eurotatoria</taxon>
        <taxon>Bdelloidea</taxon>
        <taxon>Philodinida</taxon>
        <taxon>Philodinidae</taxon>
        <taxon>Rotaria</taxon>
    </lineage>
</organism>
<evidence type="ECO:0000313" key="1">
    <source>
        <dbReference type="EMBL" id="CAF1909768.1"/>
    </source>
</evidence>
<evidence type="ECO:0000313" key="2">
    <source>
        <dbReference type="EMBL" id="CAF4424636.1"/>
    </source>
</evidence>
<dbReference type="EMBL" id="CAJOBI010063229">
    <property type="protein sequence ID" value="CAF4424636.1"/>
    <property type="molecule type" value="Genomic_DNA"/>
</dbReference>
<dbReference type="EMBL" id="CAJNRE010000043">
    <property type="protein sequence ID" value="CAF1909768.1"/>
    <property type="molecule type" value="Genomic_DNA"/>
</dbReference>
<evidence type="ECO:0000313" key="3">
    <source>
        <dbReference type="Proteomes" id="UP000663824"/>
    </source>
</evidence>
<dbReference type="Proteomes" id="UP000676336">
    <property type="component" value="Unassembled WGS sequence"/>
</dbReference>
<accession>A0A816K5M5</accession>
<dbReference type="AlphaFoldDB" id="A0A816K5M5"/>
<gene>
    <name evidence="1" type="ORF">MBJ925_LOCUS706</name>
    <name evidence="2" type="ORF">SMN809_LOCUS31529</name>
</gene>
<sequence>MYNNHGALTNIGCFGQEDLIGYIGSNHHGTRYYGELITYYYNIDFALHMKPAAATTKKIEKLDPVNDTHDEYKYLHVELCDCEQIHQCFRLYRRFIINDRIFHSLIYKKRGKSNSYFIQYSFDQRHYQFGSIQCFISLQSTEKSYALINVHRVQQKYSDYFKSTKYYDLLKKPLDNYFFVLEKRSCKKTIILIDYILKHCIVFNMSECIVATPVATHNEHD</sequence>
<name>A0A816K5M5_9BILA</name>
<protein>
    <submittedName>
        <fullName evidence="1">Uncharacterized protein</fullName>
    </submittedName>
</protein>
<proteinExistence type="predicted"/>
<comment type="caution">
    <text evidence="1">The sequence shown here is derived from an EMBL/GenBank/DDBJ whole genome shotgun (WGS) entry which is preliminary data.</text>
</comment>
<dbReference type="Proteomes" id="UP000663824">
    <property type="component" value="Unassembled WGS sequence"/>
</dbReference>
<reference evidence="1" key="1">
    <citation type="submission" date="2021-02" db="EMBL/GenBank/DDBJ databases">
        <authorList>
            <person name="Nowell W R."/>
        </authorList>
    </citation>
    <scope>NUCLEOTIDE SEQUENCE</scope>
</reference>